<sequence length="125" mass="14456">MEIESKKRKERLEALRTARKKIDTIDTLELKVPNSENTVEAAVEGILTETISSVQEERNKDELDISKILQTKPDYDMKRILDAKLDILNFKTQASIIQLIKLRLESNPEQEDLSKAVGMHQYMQK</sequence>
<dbReference type="EMBL" id="LSSN01001868">
    <property type="protein sequence ID" value="OMJ18009.1"/>
    <property type="molecule type" value="Genomic_DNA"/>
</dbReference>
<name>A0A1R1XTY1_9FUNG</name>
<dbReference type="Pfam" id="PF08315">
    <property type="entry name" value="cwf18"/>
    <property type="match status" value="1"/>
</dbReference>
<dbReference type="Proteomes" id="UP000187283">
    <property type="component" value="Unassembled WGS sequence"/>
</dbReference>
<reference evidence="2 3" key="1">
    <citation type="submission" date="2017-01" db="EMBL/GenBank/DDBJ databases">
        <authorList>
            <person name="Mah S.A."/>
            <person name="Swanson W.J."/>
            <person name="Moy G.W."/>
            <person name="Vacquier V.D."/>
        </authorList>
    </citation>
    <scope>NUCLEOTIDE SEQUENCE [LARGE SCALE GENOMIC DNA]</scope>
    <source>
        <strain evidence="2 3">GSMNP</strain>
    </source>
</reference>
<keyword evidence="3" id="KW-1185">Reference proteome</keyword>
<evidence type="ECO:0000313" key="3">
    <source>
        <dbReference type="Proteomes" id="UP000187283"/>
    </source>
</evidence>
<evidence type="ECO:0000313" key="1">
    <source>
        <dbReference type="EMBL" id="OMJ13068.1"/>
    </source>
</evidence>
<dbReference type="InterPro" id="IPR013169">
    <property type="entry name" value="mRNA_splic_Cwf18-like"/>
</dbReference>
<gene>
    <name evidence="2" type="ORF">AYI70_g5617</name>
    <name evidence="1" type="ORF">AYI70_g8736</name>
</gene>
<evidence type="ECO:0000313" key="2">
    <source>
        <dbReference type="EMBL" id="OMJ18009.1"/>
    </source>
</evidence>
<dbReference type="OrthoDB" id="10261348at2759"/>
<dbReference type="STRING" id="133412.A0A1R1XTY1"/>
<comment type="caution">
    <text evidence="2">The sequence shown here is derived from an EMBL/GenBank/DDBJ whole genome shotgun (WGS) entry which is preliminary data.</text>
</comment>
<dbReference type="AlphaFoldDB" id="A0A1R1XTY1"/>
<dbReference type="EMBL" id="LSSN01003652">
    <property type="protein sequence ID" value="OMJ13068.1"/>
    <property type="molecule type" value="Genomic_DNA"/>
</dbReference>
<protein>
    <submittedName>
        <fullName evidence="2">Uncharacterized protein</fullName>
    </submittedName>
</protein>
<organism evidence="2 3">
    <name type="scientific">Smittium culicis</name>
    <dbReference type="NCBI Taxonomy" id="133412"/>
    <lineage>
        <taxon>Eukaryota</taxon>
        <taxon>Fungi</taxon>
        <taxon>Fungi incertae sedis</taxon>
        <taxon>Zoopagomycota</taxon>
        <taxon>Kickxellomycotina</taxon>
        <taxon>Harpellomycetes</taxon>
        <taxon>Harpellales</taxon>
        <taxon>Legeriomycetaceae</taxon>
        <taxon>Smittium</taxon>
    </lineage>
</organism>
<proteinExistence type="predicted"/>
<accession>A0A1R1XTY1</accession>